<sequence length="346" mass="40774">MSKFSLKHMTEEEIKHYEQPLAFYLQHEKIETLKNICKYYQIKGYSNKKKDEQIDLIVSHVFKDFTAADRMFENMSVEDYNVLNHLLIADTFSTEAEREMPAQNFMFVKEGRVFIPADIKEYLRRYVVEKSQSQQQSDEVKLLVSAVNLYGYFSLAHYRLLAERFTGSQQTEEQLAEELQGIATVKDGFVLNPLIEAAHFSGMGIESKRQYYIPDTWEQFQHYFAFEYYEDSPEIQALLRFLDSYIIDTEQQKDVQDTIIVMMKMIDNPANLTAILQDMIDQNVLRALDMNQASVLMLNAYQTVRNWHLGGYKMIEMKQPVPRVINKRVEKKSKKKKKKNISRIKK</sequence>
<dbReference type="RefSeq" id="WP_165983746.1">
    <property type="nucleotide sequence ID" value="NZ_SCWF01000008.1"/>
</dbReference>
<keyword evidence="2" id="KW-1185">Reference proteome</keyword>
<name>A0A4V3BFD7_9STAP</name>
<evidence type="ECO:0000313" key="2">
    <source>
        <dbReference type="Proteomes" id="UP000294843"/>
    </source>
</evidence>
<evidence type="ECO:0000313" key="1">
    <source>
        <dbReference type="EMBL" id="TDM13662.1"/>
    </source>
</evidence>
<proteinExistence type="predicted"/>
<organism evidence="1 2">
    <name type="scientific">Macrococcus bovicus</name>
    <dbReference type="NCBI Taxonomy" id="69968"/>
    <lineage>
        <taxon>Bacteria</taxon>
        <taxon>Bacillati</taxon>
        <taxon>Bacillota</taxon>
        <taxon>Bacilli</taxon>
        <taxon>Bacillales</taxon>
        <taxon>Staphylococcaceae</taxon>
        <taxon>Macrococcus</taxon>
    </lineage>
</organism>
<comment type="caution">
    <text evidence="1">The sequence shown here is derived from an EMBL/GenBank/DDBJ whole genome shotgun (WGS) entry which is preliminary data.</text>
</comment>
<protein>
    <submittedName>
        <fullName evidence="1">Uncharacterized protein</fullName>
    </submittedName>
</protein>
<gene>
    <name evidence="1" type="ORF">ERX55_07660</name>
</gene>
<dbReference type="AlphaFoldDB" id="A0A4V3BFD7"/>
<dbReference type="Proteomes" id="UP000294843">
    <property type="component" value="Unassembled WGS sequence"/>
</dbReference>
<reference evidence="1 2" key="1">
    <citation type="submission" date="2019-01" db="EMBL/GenBank/DDBJ databases">
        <title>Draft genome sequences of the type strains of six Macrococcus species.</title>
        <authorList>
            <person name="Mazhar S."/>
            <person name="Altermann E."/>
            <person name="Hill C."/>
            <person name="Mcauliffe O."/>
        </authorList>
    </citation>
    <scope>NUCLEOTIDE SEQUENCE [LARGE SCALE GENOMIC DNA]</scope>
    <source>
        <strain evidence="1 2">ATCC 51825</strain>
    </source>
</reference>
<accession>A0A4V3BFD7</accession>
<dbReference type="EMBL" id="SCWF01000008">
    <property type="protein sequence ID" value="TDM13662.1"/>
    <property type="molecule type" value="Genomic_DNA"/>
</dbReference>